<dbReference type="Proteomes" id="UP000003639">
    <property type="component" value="Unassembled WGS sequence"/>
</dbReference>
<sequence length="49" mass="5704">MEGRNLSGPLCVQREKNIRLTVAIRDPGLYTGQKGLNPSRFQHWKGWFF</sequence>
<accession>A6NVZ1</accession>
<comment type="caution">
    <text evidence="1">The sequence shown here is derived from an EMBL/GenBank/DDBJ whole genome shotgun (WGS) entry which is preliminary data.</text>
</comment>
<dbReference type="AlphaFoldDB" id="A6NVZ1"/>
<dbReference type="STRING" id="411467.BACCAP_02384"/>
<dbReference type="EMBL" id="AAXG02000015">
    <property type="protein sequence ID" value="EDM99648.1"/>
    <property type="molecule type" value="Genomic_DNA"/>
</dbReference>
<evidence type="ECO:0000313" key="2">
    <source>
        <dbReference type="Proteomes" id="UP000003639"/>
    </source>
</evidence>
<evidence type="ECO:0000313" key="1">
    <source>
        <dbReference type="EMBL" id="EDM99648.1"/>
    </source>
</evidence>
<reference evidence="1 2" key="2">
    <citation type="submission" date="2007-06" db="EMBL/GenBank/DDBJ databases">
        <title>Draft genome sequence of Pseudoflavonifractor capillosus ATCC 29799.</title>
        <authorList>
            <person name="Sudarsanam P."/>
            <person name="Ley R."/>
            <person name="Guruge J."/>
            <person name="Turnbaugh P.J."/>
            <person name="Mahowald M."/>
            <person name="Liep D."/>
            <person name="Gordon J."/>
        </authorList>
    </citation>
    <scope>NUCLEOTIDE SEQUENCE [LARGE SCALE GENOMIC DNA]</scope>
    <source>
        <strain evidence="1 2">ATCC 29799</strain>
    </source>
</reference>
<gene>
    <name evidence="1" type="ORF">BACCAP_02384</name>
</gene>
<proteinExistence type="predicted"/>
<protein>
    <submittedName>
        <fullName evidence="1">Uncharacterized protein</fullName>
    </submittedName>
</protein>
<name>A6NVZ1_9FIRM</name>
<organism evidence="1 2">
    <name type="scientific">Pseudoflavonifractor capillosus ATCC 29799</name>
    <dbReference type="NCBI Taxonomy" id="411467"/>
    <lineage>
        <taxon>Bacteria</taxon>
        <taxon>Bacillati</taxon>
        <taxon>Bacillota</taxon>
        <taxon>Clostridia</taxon>
        <taxon>Eubacteriales</taxon>
        <taxon>Oscillospiraceae</taxon>
        <taxon>Pseudoflavonifractor</taxon>
    </lineage>
</organism>
<reference evidence="1 2" key="1">
    <citation type="submission" date="2007-04" db="EMBL/GenBank/DDBJ databases">
        <authorList>
            <person name="Fulton L."/>
            <person name="Clifton S."/>
            <person name="Fulton B."/>
            <person name="Xu J."/>
            <person name="Minx P."/>
            <person name="Pepin K.H."/>
            <person name="Johnson M."/>
            <person name="Thiruvilangam P."/>
            <person name="Bhonagiri V."/>
            <person name="Nash W.E."/>
            <person name="Mardis E.R."/>
            <person name="Wilson R.K."/>
        </authorList>
    </citation>
    <scope>NUCLEOTIDE SEQUENCE [LARGE SCALE GENOMIC DNA]</scope>
    <source>
        <strain evidence="1 2">ATCC 29799</strain>
    </source>
</reference>
<keyword evidence="2" id="KW-1185">Reference proteome</keyword>